<protein>
    <submittedName>
        <fullName evidence="1">Uncharacterized protein</fullName>
    </submittedName>
</protein>
<name>A0A0N8NU14_9CLOT</name>
<evidence type="ECO:0000313" key="1">
    <source>
        <dbReference type="EMBL" id="KPU46360.1"/>
    </source>
</evidence>
<dbReference type="EMBL" id="LKET01000005">
    <property type="protein sequence ID" value="KPU46360.1"/>
    <property type="molecule type" value="Genomic_DNA"/>
</dbReference>
<dbReference type="AlphaFoldDB" id="A0A0N8NU14"/>
<gene>
    <name evidence="1" type="ORF">OXPF_00320</name>
</gene>
<reference evidence="1 2" key="1">
    <citation type="submission" date="2015-09" db="EMBL/GenBank/DDBJ databases">
        <title>Genome sequence of Oxobacter pfennigii DSM 3222.</title>
        <authorList>
            <person name="Poehlein A."/>
            <person name="Bengelsdorf F.R."/>
            <person name="Schiel-Bengelsdorf B."/>
            <person name="Duerre P."/>
            <person name="Daniel R."/>
        </authorList>
    </citation>
    <scope>NUCLEOTIDE SEQUENCE [LARGE SCALE GENOMIC DNA]</scope>
    <source>
        <strain evidence="1 2">DSM 3222</strain>
    </source>
</reference>
<comment type="caution">
    <text evidence="1">The sequence shown here is derived from an EMBL/GenBank/DDBJ whole genome shotgun (WGS) entry which is preliminary data.</text>
</comment>
<dbReference type="STRING" id="36849.OXPF_00320"/>
<evidence type="ECO:0000313" key="2">
    <source>
        <dbReference type="Proteomes" id="UP000050326"/>
    </source>
</evidence>
<dbReference type="RefSeq" id="WP_054873200.1">
    <property type="nucleotide sequence ID" value="NZ_LKET01000005.1"/>
</dbReference>
<keyword evidence="2" id="KW-1185">Reference proteome</keyword>
<accession>A0A0N8NU14</accession>
<dbReference type="Proteomes" id="UP000050326">
    <property type="component" value="Unassembled WGS sequence"/>
</dbReference>
<sequence length="119" mass="14549">MKIVHEEYGDSLNRLTIRYIKTYDYKSMENLKEIIKILSNGDKFYFQFAREDYFLEDNELLEYRNQVPQYLKQNGFYEVKYKLDETRFDSIGLSFIRHIRSISACQRSRLSRHHAFTRL</sequence>
<proteinExistence type="predicted"/>
<organism evidence="1 2">
    <name type="scientific">Oxobacter pfennigii</name>
    <dbReference type="NCBI Taxonomy" id="36849"/>
    <lineage>
        <taxon>Bacteria</taxon>
        <taxon>Bacillati</taxon>
        <taxon>Bacillota</taxon>
        <taxon>Clostridia</taxon>
        <taxon>Eubacteriales</taxon>
        <taxon>Clostridiaceae</taxon>
        <taxon>Oxobacter</taxon>
    </lineage>
</organism>